<evidence type="ECO:0000313" key="3">
    <source>
        <dbReference type="EMBL" id="MDW2908594.1"/>
    </source>
</evidence>
<feature type="transmembrane region" description="Helical" evidence="1">
    <location>
        <begin position="513"/>
        <end position="535"/>
    </location>
</feature>
<feature type="transmembrane region" description="Helical" evidence="1">
    <location>
        <begin position="27"/>
        <end position="48"/>
    </location>
</feature>
<dbReference type="Proteomes" id="UP001275471">
    <property type="component" value="Unassembled WGS sequence"/>
</dbReference>
<comment type="caution">
    <text evidence="2">The sequence shown here is derived from an EMBL/GenBank/DDBJ whole genome shotgun (WGS) entry which is preliminary data.</text>
</comment>
<feature type="transmembrane region" description="Helical" evidence="1">
    <location>
        <begin position="414"/>
        <end position="439"/>
    </location>
</feature>
<evidence type="ECO:0000313" key="4">
    <source>
        <dbReference type="Proteomes" id="UP001275471"/>
    </source>
</evidence>
<keyword evidence="1" id="KW-0812">Transmembrane</keyword>
<sequence>MKKTKEKKFTSLLIFSKYLKTNLRKNWFLSFFLIIFSIFSILLILFLWEADKNFDLPVYNSQNQRITIVRKNGKEFGNNEISEIKSLKSVKYISNGESELDFGDFMNEDSSTAPPFIPTKILPVEINDFFKNDMKNYTNFQGKFLENNDEIIVSRDYADLKKVKIGDYIDYKYQILNRTTNKNELIYTKKFKVVGTVGFDNDHQDYLVVMSNNAYKNLVENIFDKSKIFLNQNQGQNWFFESLVKNLAYNSVKTSNTENAVDPKVSAFYGLHSYKNFNIDKKDKRLKAGRFTENKNEILASQSLINNLSKNFNFNLNVGDEITFKIEGINFLFFRDHLFNFKITGILETDEPNKIEFNQNVAQLFSDSINENKPLRLSVFYDQGEQNVLSKLKEKGFELAPKIDYVAHRGVADIYPIISTSAVILILLLTTVIVFVFTLRNFKINNGTIQSFDVDTSKKIFLKKENLYWIFISLFILIVSFSLFFISIKLPFFSDFVADRSANYIIGRISLDLFWISLLYIIFSTIIFKVTTHFLKIRKEKKYKPIENKLVN</sequence>
<protein>
    <submittedName>
        <fullName evidence="2">Uncharacterized protein</fullName>
    </submittedName>
</protein>
<keyword evidence="1" id="KW-1133">Transmembrane helix</keyword>
<reference evidence="2 4" key="1">
    <citation type="submission" date="2023-10" db="EMBL/GenBank/DDBJ databases">
        <title>Genome sequences of Mycoplasma ovipneumoniae isolated from goats.</title>
        <authorList>
            <person name="Spergser J."/>
        </authorList>
    </citation>
    <scope>NUCLEOTIDE SEQUENCE</scope>
    <source>
        <strain evidence="3 4">1N</strain>
        <strain evidence="2">5N</strain>
    </source>
</reference>
<name>A0AAJ2P3N1_9BACT</name>
<gene>
    <name evidence="3" type="ORF">R7V75_02545</name>
    <name evidence="2" type="ORF">R7W54_02540</name>
</gene>
<dbReference type="AlphaFoldDB" id="A0AAJ2P3N1"/>
<dbReference type="RefSeq" id="WP_318053047.1">
    <property type="nucleotide sequence ID" value="NZ_JAWPEY010000031.1"/>
</dbReference>
<keyword evidence="4" id="KW-1185">Reference proteome</keyword>
<dbReference type="Proteomes" id="UP001281777">
    <property type="component" value="Unassembled WGS sequence"/>
</dbReference>
<accession>A0AAJ2P3N1</accession>
<evidence type="ECO:0000313" key="2">
    <source>
        <dbReference type="EMBL" id="MDW2892841.1"/>
    </source>
</evidence>
<evidence type="ECO:0000313" key="5">
    <source>
        <dbReference type="Proteomes" id="UP001281777"/>
    </source>
</evidence>
<evidence type="ECO:0000256" key="1">
    <source>
        <dbReference type="SAM" id="Phobius"/>
    </source>
</evidence>
<proteinExistence type="predicted"/>
<organism evidence="2 5">
    <name type="scientific">Mesomycoplasma ovipneumoniae</name>
    <dbReference type="NCBI Taxonomy" id="29562"/>
    <lineage>
        <taxon>Bacteria</taxon>
        <taxon>Bacillati</taxon>
        <taxon>Mycoplasmatota</taxon>
        <taxon>Mycoplasmoidales</taxon>
        <taxon>Metamycoplasmataceae</taxon>
        <taxon>Mesomycoplasma</taxon>
    </lineage>
</organism>
<dbReference type="EMBL" id="JAWPFF010000012">
    <property type="protein sequence ID" value="MDW2908594.1"/>
    <property type="molecule type" value="Genomic_DNA"/>
</dbReference>
<feature type="transmembrane region" description="Helical" evidence="1">
    <location>
        <begin position="467"/>
        <end position="493"/>
    </location>
</feature>
<dbReference type="EMBL" id="JAWPFE010000014">
    <property type="protein sequence ID" value="MDW2892841.1"/>
    <property type="molecule type" value="Genomic_DNA"/>
</dbReference>
<keyword evidence="1" id="KW-0472">Membrane</keyword>